<dbReference type="Proteomes" id="UP000184339">
    <property type="component" value="Unassembled WGS sequence"/>
</dbReference>
<keyword evidence="3" id="KW-0238">DNA-binding</keyword>
<accession>A0A1M7KSN1</accession>
<feature type="coiled-coil region" evidence="1">
    <location>
        <begin position="275"/>
        <end position="309"/>
    </location>
</feature>
<evidence type="ECO:0000259" key="2">
    <source>
        <dbReference type="Pfam" id="PF11740"/>
    </source>
</evidence>
<feature type="domain" description="KfrA N-terminal DNA-binding" evidence="2">
    <location>
        <begin position="8"/>
        <end position="118"/>
    </location>
</feature>
<dbReference type="InterPro" id="IPR021104">
    <property type="entry name" value="KfrA_DNA-bd_N"/>
</dbReference>
<organism evidence="3 4">
    <name type="scientific">Duganella sacchari</name>
    <dbReference type="NCBI Taxonomy" id="551987"/>
    <lineage>
        <taxon>Bacteria</taxon>
        <taxon>Pseudomonadati</taxon>
        <taxon>Pseudomonadota</taxon>
        <taxon>Betaproteobacteria</taxon>
        <taxon>Burkholderiales</taxon>
        <taxon>Oxalobacteraceae</taxon>
        <taxon>Telluria group</taxon>
        <taxon>Duganella</taxon>
    </lineage>
</organism>
<evidence type="ECO:0000256" key="1">
    <source>
        <dbReference type="SAM" id="Coils"/>
    </source>
</evidence>
<dbReference type="RefSeq" id="WP_020704753.1">
    <property type="nucleotide sequence ID" value="NZ_FRCX01000002.1"/>
</dbReference>
<dbReference type="Pfam" id="PF11740">
    <property type="entry name" value="KfrA_N"/>
    <property type="match status" value="1"/>
</dbReference>
<feature type="coiled-coil region" evidence="1">
    <location>
        <begin position="159"/>
        <end position="211"/>
    </location>
</feature>
<evidence type="ECO:0000313" key="4">
    <source>
        <dbReference type="Proteomes" id="UP000184339"/>
    </source>
</evidence>
<keyword evidence="1" id="KW-0175">Coiled coil</keyword>
<dbReference type="STRING" id="551987.SAMN05192549_102226"/>
<dbReference type="OrthoDB" id="7015148at2"/>
<feature type="coiled-coil region" evidence="1">
    <location>
        <begin position="81"/>
        <end position="108"/>
    </location>
</feature>
<dbReference type="EMBL" id="FRCX01000002">
    <property type="protein sequence ID" value="SHM68469.1"/>
    <property type="molecule type" value="Genomic_DNA"/>
</dbReference>
<evidence type="ECO:0000313" key="3">
    <source>
        <dbReference type="EMBL" id="SHM68469.1"/>
    </source>
</evidence>
<protein>
    <submittedName>
        <fullName evidence="3">Replication region DNA-binding N-term</fullName>
    </submittedName>
</protein>
<proteinExistence type="predicted"/>
<name>A0A1M7KSN1_9BURK</name>
<dbReference type="GO" id="GO:0003677">
    <property type="term" value="F:DNA binding"/>
    <property type="evidence" value="ECO:0007669"/>
    <property type="project" value="UniProtKB-KW"/>
</dbReference>
<sequence length="322" mass="35276">MARAGVLYSHVAKAAAQLAAAGKNPTVDTVREAMGGTGSKSTIAPMLKQWKAQHEGEVAAAGAGLPADLLEAVQAVYQRVQEGAKAQIEHLRAEHNHAEQEAARAVEALHAEWRQLGAEREALAGELANVKATLARDQAARQKDAVAIATLESEKDGQAQRLADRAAEVRELAEQLAQARRQFEHFQDASATQRQEDKSAYEARIARTEQEAATLRTYLQDSREALAVLRSEKVHLEHTLAEQLDAAREQARKLYEATAALTAAREMASSRQFEMEMAEERLDHAQQANVRLEARLTELESENVLLKAKAMVSVPKARGRKT</sequence>
<keyword evidence="4" id="KW-1185">Reference proteome</keyword>
<gene>
    <name evidence="3" type="ORF">SAMN05192549_102226</name>
</gene>
<dbReference type="AlphaFoldDB" id="A0A1M7KSN1"/>
<reference evidence="4" key="1">
    <citation type="submission" date="2016-11" db="EMBL/GenBank/DDBJ databases">
        <authorList>
            <person name="Varghese N."/>
            <person name="Submissions S."/>
        </authorList>
    </citation>
    <scope>NUCLEOTIDE SEQUENCE [LARGE SCALE GENOMIC DNA]</scope>
    <source>
        <strain evidence="4">Sac-22</strain>
    </source>
</reference>